<organism evidence="8 9">
    <name type="scientific">Aminobacter aminovorans</name>
    <name type="common">Chelatobacter heintzii</name>
    <dbReference type="NCBI Taxonomy" id="83263"/>
    <lineage>
        <taxon>Bacteria</taxon>
        <taxon>Pseudomonadati</taxon>
        <taxon>Pseudomonadota</taxon>
        <taxon>Alphaproteobacteria</taxon>
        <taxon>Hyphomicrobiales</taxon>
        <taxon>Phyllobacteriaceae</taxon>
        <taxon>Aminobacter</taxon>
    </lineage>
</organism>
<keyword evidence="2 8" id="KW-0645">Protease</keyword>
<dbReference type="GO" id="GO:0004222">
    <property type="term" value="F:metalloendopeptidase activity"/>
    <property type="evidence" value="ECO:0007669"/>
    <property type="project" value="InterPro"/>
</dbReference>
<evidence type="ECO:0000256" key="1">
    <source>
        <dbReference type="ARBA" id="ARBA00001947"/>
    </source>
</evidence>
<dbReference type="Proteomes" id="UP000254701">
    <property type="component" value="Unassembled WGS sequence"/>
</dbReference>
<name>A0A380WMY9_AMIAI</name>
<dbReference type="PANTHER" id="PTHR22726">
    <property type="entry name" value="METALLOENDOPEPTIDASE OMA1"/>
    <property type="match status" value="1"/>
</dbReference>
<feature type="domain" description="Peptidase M48" evidence="7">
    <location>
        <begin position="65"/>
        <end position="262"/>
    </location>
</feature>
<evidence type="ECO:0000256" key="3">
    <source>
        <dbReference type="ARBA" id="ARBA00022723"/>
    </source>
</evidence>
<proteinExistence type="predicted"/>
<evidence type="ECO:0000256" key="2">
    <source>
        <dbReference type="ARBA" id="ARBA00022670"/>
    </source>
</evidence>
<evidence type="ECO:0000256" key="6">
    <source>
        <dbReference type="ARBA" id="ARBA00023049"/>
    </source>
</evidence>
<dbReference type="EMBL" id="UFSM01000001">
    <property type="protein sequence ID" value="SUU90231.1"/>
    <property type="molecule type" value="Genomic_DNA"/>
</dbReference>
<dbReference type="InterPro" id="IPR001915">
    <property type="entry name" value="Peptidase_M48"/>
</dbReference>
<comment type="cofactor">
    <cofactor evidence="1">
        <name>Zn(2+)</name>
        <dbReference type="ChEBI" id="CHEBI:29105"/>
    </cofactor>
</comment>
<dbReference type="InterPro" id="IPR051156">
    <property type="entry name" value="Mito/Outer_Membr_Metalloprot"/>
</dbReference>
<dbReference type="InterPro" id="IPR011990">
    <property type="entry name" value="TPR-like_helical_dom_sf"/>
</dbReference>
<gene>
    <name evidence="8" type="ORF">NCTC10684_03484</name>
</gene>
<evidence type="ECO:0000313" key="8">
    <source>
        <dbReference type="EMBL" id="SUU90231.1"/>
    </source>
</evidence>
<dbReference type="Gene3D" id="1.25.40.10">
    <property type="entry name" value="Tetratricopeptide repeat domain"/>
    <property type="match status" value="1"/>
</dbReference>
<keyword evidence="4" id="KW-0378">Hydrolase</keyword>
<dbReference type="SUPFAM" id="SSF48452">
    <property type="entry name" value="TPR-like"/>
    <property type="match status" value="1"/>
</dbReference>
<protein>
    <submittedName>
        <fullName evidence="8">Zn-dependent protease, contains TPR repeats</fullName>
    </submittedName>
</protein>
<reference evidence="8 9" key="1">
    <citation type="submission" date="2018-06" db="EMBL/GenBank/DDBJ databases">
        <authorList>
            <consortium name="Pathogen Informatics"/>
            <person name="Doyle S."/>
        </authorList>
    </citation>
    <scope>NUCLEOTIDE SEQUENCE [LARGE SCALE GENOMIC DNA]</scope>
    <source>
        <strain evidence="8 9">NCTC10684</strain>
    </source>
</reference>
<keyword evidence="6" id="KW-0482">Metalloprotease</keyword>
<accession>A0A380WMY9</accession>
<dbReference type="CDD" id="cd07324">
    <property type="entry name" value="M48C_Oma1-like"/>
    <property type="match status" value="1"/>
</dbReference>
<sequence>MSFLNQPFHSPTARLRVFPAMQSITSLSRFVARSTRAVTALALSAGLALGSTGTTHAQGVPIVRDAEIEALVREYARPILKAAGLANSNINIVLVNDPAFNAFVAGRRMFINTGALMTAETPNEIIGVIAHEAGHIAGGHQERLRDQLARAQTMAIVAALLGAGAMVAGAASDAKGLGAAGAGVVAGGSEMARRSLLGYQRTEEVTADRSAITYLNATGQSAQGMLKTFQRFQNALSLSGARVDPYQVSHPMPRERIANLETLARESPYFDKKDSEALQQRHDMMRVKIAAYTQGQAATSRLLRGTDGLASRYGDAQSTYLFGDLRSALSKTDALIKSQPKNAYFHELRGDILMKSNKPAQAAEAYSTAVKLDQAKSGILPIQLGQTYLAMGTPDALKKAVVEIRKGLDRDRENASGYRYLAQAYGMLGDVADADLATADGHYYSGAYQDAKIFAMRAQQKLKPGSPGWVRAQDIINYKAPSKKKK</sequence>
<evidence type="ECO:0000313" key="9">
    <source>
        <dbReference type="Proteomes" id="UP000254701"/>
    </source>
</evidence>
<dbReference type="GO" id="GO:0051603">
    <property type="term" value="P:proteolysis involved in protein catabolic process"/>
    <property type="evidence" value="ECO:0007669"/>
    <property type="project" value="TreeGrafter"/>
</dbReference>
<dbReference type="PANTHER" id="PTHR22726:SF1">
    <property type="entry name" value="METALLOENDOPEPTIDASE OMA1, MITOCHONDRIAL"/>
    <property type="match status" value="1"/>
</dbReference>
<dbReference type="GO" id="GO:0046872">
    <property type="term" value="F:metal ion binding"/>
    <property type="evidence" value="ECO:0007669"/>
    <property type="project" value="UniProtKB-KW"/>
</dbReference>
<evidence type="ECO:0000256" key="5">
    <source>
        <dbReference type="ARBA" id="ARBA00022833"/>
    </source>
</evidence>
<evidence type="ECO:0000259" key="7">
    <source>
        <dbReference type="Pfam" id="PF01435"/>
    </source>
</evidence>
<dbReference type="Pfam" id="PF01435">
    <property type="entry name" value="Peptidase_M48"/>
    <property type="match status" value="1"/>
</dbReference>
<keyword evidence="5" id="KW-0862">Zinc</keyword>
<evidence type="ECO:0000256" key="4">
    <source>
        <dbReference type="ARBA" id="ARBA00022801"/>
    </source>
</evidence>
<dbReference type="AlphaFoldDB" id="A0A380WMY9"/>
<dbReference type="GO" id="GO:0016020">
    <property type="term" value="C:membrane"/>
    <property type="evidence" value="ECO:0007669"/>
    <property type="project" value="TreeGrafter"/>
</dbReference>
<dbReference type="Gene3D" id="3.30.2010.10">
    <property type="entry name" value="Metalloproteases ('zincins'), catalytic domain"/>
    <property type="match status" value="1"/>
</dbReference>
<keyword evidence="3" id="KW-0479">Metal-binding</keyword>